<evidence type="ECO:0000259" key="10">
    <source>
        <dbReference type="PROSITE" id="PS51669"/>
    </source>
</evidence>
<dbReference type="GO" id="GO:0009061">
    <property type="term" value="P:anaerobic respiration"/>
    <property type="evidence" value="ECO:0007669"/>
    <property type="project" value="TreeGrafter"/>
</dbReference>
<evidence type="ECO:0000256" key="2">
    <source>
        <dbReference type="ARBA" id="ARBA00004196"/>
    </source>
</evidence>
<keyword evidence="12" id="KW-1185">Reference proteome</keyword>
<dbReference type="SUPFAM" id="SSF53706">
    <property type="entry name" value="Formate dehydrogenase/DMSO reductase, domains 1-3"/>
    <property type="match status" value="1"/>
</dbReference>
<feature type="region of interest" description="Disordered" evidence="9">
    <location>
        <begin position="25"/>
        <end position="60"/>
    </location>
</feature>
<proteinExistence type="inferred from homology"/>
<dbReference type="GO" id="GO:0051539">
    <property type="term" value="F:4 iron, 4 sulfur cluster binding"/>
    <property type="evidence" value="ECO:0007669"/>
    <property type="project" value="UniProtKB-KW"/>
</dbReference>
<dbReference type="PANTHER" id="PTHR43598">
    <property type="entry name" value="TUNGSTEN-CONTAINING FORMYLMETHANOFURAN DEHYDROGENASE 2 SUBUNIT B"/>
    <property type="match status" value="1"/>
</dbReference>
<evidence type="ECO:0000256" key="9">
    <source>
        <dbReference type="SAM" id="MobiDB-lite"/>
    </source>
</evidence>
<keyword evidence="8" id="KW-0411">Iron-sulfur</keyword>
<dbReference type="InterPro" id="IPR006963">
    <property type="entry name" value="Mopterin_OxRdtase_4Fe-4S_dom"/>
</dbReference>
<evidence type="ECO:0000256" key="4">
    <source>
        <dbReference type="ARBA" id="ARBA00022485"/>
    </source>
</evidence>
<protein>
    <submittedName>
        <fullName evidence="11">Anaerobic selenocysteine-containing dehydrogenase</fullName>
    </submittedName>
</protein>
<dbReference type="Gene3D" id="3.40.228.10">
    <property type="entry name" value="Dimethylsulfoxide Reductase, domain 2"/>
    <property type="match status" value="1"/>
</dbReference>
<dbReference type="Proteomes" id="UP000185812">
    <property type="component" value="Unassembled WGS sequence"/>
</dbReference>
<dbReference type="GO" id="GO:0009055">
    <property type="term" value="F:electron transfer activity"/>
    <property type="evidence" value="ECO:0007669"/>
    <property type="project" value="TreeGrafter"/>
</dbReference>
<keyword evidence="5" id="KW-0479">Metal-binding</keyword>
<comment type="cofactor">
    <cofactor evidence="1">
        <name>[4Fe-4S] cluster</name>
        <dbReference type="ChEBI" id="CHEBI:49883"/>
    </cofactor>
</comment>
<comment type="subcellular location">
    <subcellularLocation>
        <location evidence="2">Cell envelope</location>
    </subcellularLocation>
</comment>
<keyword evidence="4" id="KW-0004">4Fe-4S</keyword>
<dbReference type="AlphaFoldDB" id="A0A1M6RLW0"/>
<keyword evidence="7" id="KW-0408">Iron</keyword>
<evidence type="ECO:0000256" key="5">
    <source>
        <dbReference type="ARBA" id="ARBA00022723"/>
    </source>
</evidence>
<sequence length="1031" mass="118465">MATTTLTQPRSLLERLLLRLQQATGAATETSVASERASQTSTEATSWGPPRFAETDRTPEPVQLQTVVHPDGRISQYPPPDKWEDWVEWDGQAWPRRVARRYTLVPTVCFNCESACGLLAYVDRETLEIRKFEGNPVHPGSRGRNCAKGPATINQIYDPERILYPLKRVGKRGEGKWKRISWEEALNEIAEKMRESRLRRRDGIMYHVGRPGEDGYTNRVIQAWGVDGHNSHTNICSSSARLGYTLWSGIDRPSPDHAHARVILLLSSHLETGHYFNPHAQRIIEGKERGAKLIVLDPRLSNTASKADIWLPTWPGSEAYVLLAWANYLIQQDRYAKDFVRRWVNWEDTLQAVAEGQLPIEDAGLREAIRQAAPRFSFELFDRLLKHLYAPFTLERAAREAQVPVERLREAAEYIADCQGRLATHNWRSASIGNLGGWQITRALFFLNVLTGSVGTKGGTGLNAWHKFVPRPFDVPPPGNTWNDLLLPQEWPLAFFEMSFLLPHMLLEGRGTIDVYFTRVYNPLWINPDGFVWLQALLDEEKIRCHVALTPTWNETAWFADYVLPMGHAGERHDLMSQETHAGQWIAFRQPVRRVAMERLGHSVRYTYEANPGEVWEENEFWIELSARMDPDGSLGIRKHFESPYRPGEIITVEEYYRWIFENQVPGLPEAAAKEGLTPLEYMRKYGCFEVKRDVYQPYEREVGPEDPGVEVDGVRRAGFPTPSRKLEFFSRTLYEWGWKEPRFTIPWPLKSHVHPDQIDRSRGEMLLLPNWRLPTLIHTRSANAKWLYELSHKNPIWMHPEDAARIGVRTGDLVRVETEIGYFVNTVWVTEGIKPGVIAMSHHLGRWRLKPDLGVNRQASAWVALEETGPGQYRLRRKAGATPFESWDPDTRRIWWQEVGVHQNLTHAVHPDPVSGAHCWLQKAVRVTRAQPGDQQGDVWVDTRRSMELYRRWVALTRPAARYSPDGTRRPYWLKRPLKPTREAYRLPDAVFTPAEPYPSLEEAASLISEDFLIGPRPTDPGRLNAETDS</sequence>
<dbReference type="InterPro" id="IPR006657">
    <property type="entry name" value="MoPterin_dinucl-bd_dom"/>
</dbReference>
<evidence type="ECO:0000256" key="6">
    <source>
        <dbReference type="ARBA" id="ARBA00023002"/>
    </source>
</evidence>
<comment type="similarity">
    <text evidence="3">Belongs to the prokaryotic molybdopterin-containing oxidoreductase family.</text>
</comment>
<dbReference type="SUPFAM" id="SSF50692">
    <property type="entry name" value="ADC-like"/>
    <property type="match status" value="1"/>
</dbReference>
<dbReference type="SMART" id="SM00926">
    <property type="entry name" value="Molybdop_Fe4S4"/>
    <property type="match status" value="1"/>
</dbReference>
<dbReference type="Gene3D" id="3.30.200.210">
    <property type="match status" value="1"/>
</dbReference>
<evidence type="ECO:0000313" key="12">
    <source>
        <dbReference type="Proteomes" id="UP000185812"/>
    </source>
</evidence>
<accession>A0A1M6RLW0</accession>
<dbReference type="PANTHER" id="PTHR43598:SF1">
    <property type="entry name" value="FORMATE DEHYDROGENASE-O MAJOR SUBUNIT"/>
    <property type="match status" value="1"/>
</dbReference>
<dbReference type="RefSeq" id="WP_084660516.1">
    <property type="nucleotide sequence ID" value="NZ_FRAU01000002.1"/>
</dbReference>
<evidence type="ECO:0000256" key="1">
    <source>
        <dbReference type="ARBA" id="ARBA00001966"/>
    </source>
</evidence>
<dbReference type="GO" id="GO:0043546">
    <property type="term" value="F:molybdopterin cofactor binding"/>
    <property type="evidence" value="ECO:0007669"/>
    <property type="project" value="InterPro"/>
</dbReference>
<feature type="domain" description="4Fe-4S Mo/W bis-MGD-type" evidence="10">
    <location>
        <begin position="102"/>
        <end position="160"/>
    </location>
</feature>
<dbReference type="GO" id="GO:0016491">
    <property type="term" value="F:oxidoreductase activity"/>
    <property type="evidence" value="ECO:0007669"/>
    <property type="project" value="UniProtKB-KW"/>
</dbReference>
<evidence type="ECO:0000256" key="3">
    <source>
        <dbReference type="ARBA" id="ARBA00010312"/>
    </source>
</evidence>
<name>A0A1M6RLW0_9BACT</name>
<evidence type="ECO:0000313" key="11">
    <source>
        <dbReference type="EMBL" id="SHK33416.1"/>
    </source>
</evidence>
<dbReference type="OrthoDB" id="9792592at2"/>
<dbReference type="InterPro" id="IPR009010">
    <property type="entry name" value="Asp_de-COase-like_dom_sf"/>
</dbReference>
<dbReference type="GO" id="GO:0030151">
    <property type="term" value="F:molybdenum ion binding"/>
    <property type="evidence" value="ECO:0007669"/>
    <property type="project" value="TreeGrafter"/>
</dbReference>
<dbReference type="Pfam" id="PF04879">
    <property type="entry name" value="Molybdop_Fe4S4"/>
    <property type="match status" value="1"/>
</dbReference>
<dbReference type="STRING" id="633813.SAMN04488087_0898"/>
<dbReference type="GO" id="GO:0030313">
    <property type="term" value="C:cell envelope"/>
    <property type="evidence" value="ECO:0007669"/>
    <property type="project" value="UniProtKB-SubCell"/>
</dbReference>
<organism evidence="11 12">
    <name type="scientific">Rhodothermus profundi</name>
    <dbReference type="NCBI Taxonomy" id="633813"/>
    <lineage>
        <taxon>Bacteria</taxon>
        <taxon>Pseudomonadati</taxon>
        <taxon>Rhodothermota</taxon>
        <taxon>Rhodothermia</taxon>
        <taxon>Rhodothermales</taxon>
        <taxon>Rhodothermaceae</taxon>
        <taxon>Rhodothermus</taxon>
    </lineage>
</organism>
<evidence type="ECO:0000256" key="8">
    <source>
        <dbReference type="ARBA" id="ARBA00023014"/>
    </source>
</evidence>
<dbReference type="PROSITE" id="PS51669">
    <property type="entry name" value="4FE4S_MOW_BIS_MGD"/>
    <property type="match status" value="1"/>
</dbReference>
<dbReference type="Gene3D" id="2.40.40.20">
    <property type="match status" value="1"/>
</dbReference>
<dbReference type="Gene3D" id="3.40.50.740">
    <property type="match status" value="1"/>
</dbReference>
<keyword evidence="6" id="KW-0560">Oxidoreductase</keyword>
<gene>
    <name evidence="11" type="ORF">SAMN04488087_0898</name>
</gene>
<dbReference type="Pfam" id="PF01568">
    <property type="entry name" value="Molydop_binding"/>
    <property type="match status" value="1"/>
</dbReference>
<evidence type="ECO:0000256" key="7">
    <source>
        <dbReference type="ARBA" id="ARBA00023004"/>
    </source>
</evidence>
<dbReference type="Pfam" id="PF00384">
    <property type="entry name" value="Molybdopterin"/>
    <property type="match status" value="1"/>
</dbReference>
<dbReference type="InterPro" id="IPR006656">
    <property type="entry name" value="Mopterin_OxRdtase"/>
</dbReference>
<dbReference type="EMBL" id="FRAU01000002">
    <property type="protein sequence ID" value="SHK33416.1"/>
    <property type="molecule type" value="Genomic_DNA"/>
</dbReference>
<feature type="compositionally biased region" description="Polar residues" evidence="9">
    <location>
        <begin position="25"/>
        <end position="45"/>
    </location>
</feature>
<reference evidence="12" key="1">
    <citation type="submission" date="2016-11" db="EMBL/GenBank/DDBJ databases">
        <authorList>
            <person name="Varghese N."/>
            <person name="Submissions S."/>
        </authorList>
    </citation>
    <scope>NUCLEOTIDE SEQUENCE [LARGE SCALE GENOMIC DNA]</scope>
    <source>
        <strain evidence="12">DSM 22212</strain>
    </source>
</reference>